<accession>A0A7H1MLT5</accession>
<dbReference type="Proteomes" id="UP000516446">
    <property type="component" value="Chromosome"/>
</dbReference>
<gene>
    <name evidence="1" type="ORF">FY536_03580</name>
</gene>
<organism evidence="1 2">
    <name type="scientific">Weissella koreensis</name>
    <dbReference type="NCBI Taxonomy" id="165096"/>
    <lineage>
        <taxon>Bacteria</taxon>
        <taxon>Bacillati</taxon>
        <taxon>Bacillota</taxon>
        <taxon>Bacilli</taxon>
        <taxon>Lactobacillales</taxon>
        <taxon>Lactobacillaceae</taxon>
        <taxon>Weissella</taxon>
    </lineage>
</organism>
<reference evidence="1 2" key="1">
    <citation type="submission" date="2019-08" db="EMBL/GenBank/DDBJ databases">
        <authorList>
            <person name="Chang H.C."/>
            <person name="Mun S.Y."/>
        </authorList>
    </citation>
    <scope>NUCLEOTIDE SEQUENCE [LARGE SCALE GENOMIC DNA]</scope>
    <source>
        <strain evidence="1 2">SK</strain>
    </source>
</reference>
<dbReference type="AlphaFoldDB" id="A0A7H1MLT5"/>
<keyword evidence="2" id="KW-1185">Reference proteome</keyword>
<protein>
    <recommendedName>
        <fullName evidence="3">Mor transcription activator domain-containing protein</fullName>
    </recommendedName>
</protein>
<sequence>MVRIKQAKFYDEIDKDALNAVYMDILMALDGDELGLMKIFRQLSGQQINLPVHLYSPEAMKLILKDKYEHGGIDINKESERYGYTRRWIIGVIKQIEKGKI</sequence>
<dbReference type="RefSeq" id="WP_104914567.1">
    <property type="nucleotide sequence ID" value="NZ_CP026847.1"/>
</dbReference>
<dbReference type="EMBL" id="CP043431">
    <property type="protein sequence ID" value="QNT64421.1"/>
    <property type="molecule type" value="Genomic_DNA"/>
</dbReference>
<evidence type="ECO:0000313" key="1">
    <source>
        <dbReference type="EMBL" id="QNT64421.1"/>
    </source>
</evidence>
<proteinExistence type="predicted"/>
<evidence type="ECO:0008006" key="3">
    <source>
        <dbReference type="Google" id="ProtNLM"/>
    </source>
</evidence>
<name>A0A7H1MLT5_9LACO</name>
<evidence type="ECO:0000313" key="2">
    <source>
        <dbReference type="Proteomes" id="UP000516446"/>
    </source>
</evidence>